<dbReference type="GO" id="GO:0043113">
    <property type="term" value="P:receptor clustering"/>
    <property type="evidence" value="ECO:0007669"/>
    <property type="project" value="InterPro"/>
</dbReference>
<evidence type="ECO:0000256" key="3">
    <source>
        <dbReference type="ARBA" id="ARBA00022729"/>
    </source>
</evidence>
<evidence type="ECO:0000256" key="2">
    <source>
        <dbReference type="ARBA" id="ARBA00022525"/>
    </source>
</evidence>
<keyword evidence="4" id="KW-0677">Repeat</keyword>
<evidence type="ECO:0000313" key="7">
    <source>
        <dbReference type="EMBL" id="KAK8392854.1"/>
    </source>
</evidence>
<dbReference type="Proteomes" id="UP001487740">
    <property type="component" value="Unassembled WGS sequence"/>
</dbReference>
<dbReference type="Pfam" id="PF03146">
    <property type="entry name" value="NtA"/>
    <property type="match status" value="1"/>
</dbReference>
<dbReference type="InterPro" id="IPR004850">
    <property type="entry name" value="NtA_dom"/>
</dbReference>
<organism evidence="7 8">
    <name type="scientific">Scylla paramamosain</name>
    <name type="common">Mud crab</name>
    <dbReference type="NCBI Taxonomy" id="85552"/>
    <lineage>
        <taxon>Eukaryota</taxon>
        <taxon>Metazoa</taxon>
        <taxon>Ecdysozoa</taxon>
        <taxon>Arthropoda</taxon>
        <taxon>Crustacea</taxon>
        <taxon>Multicrustacea</taxon>
        <taxon>Malacostraca</taxon>
        <taxon>Eumalacostraca</taxon>
        <taxon>Eucarida</taxon>
        <taxon>Decapoda</taxon>
        <taxon>Pleocyemata</taxon>
        <taxon>Brachyura</taxon>
        <taxon>Eubrachyura</taxon>
        <taxon>Portunoidea</taxon>
        <taxon>Portunidae</taxon>
        <taxon>Portuninae</taxon>
        <taxon>Scylla</taxon>
    </lineage>
</organism>
<dbReference type="PROSITE" id="PS50092">
    <property type="entry name" value="TSP1"/>
    <property type="match status" value="1"/>
</dbReference>
<keyword evidence="3" id="KW-0732">Signal</keyword>
<evidence type="ECO:0000256" key="1">
    <source>
        <dbReference type="ARBA" id="ARBA00004613"/>
    </source>
</evidence>
<keyword evidence="2" id="KW-0964">Secreted</keyword>
<protein>
    <recommendedName>
        <fullName evidence="6">NtA domain-containing protein</fullName>
    </recommendedName>
</protein>
<dbReference type="Pfam" id="PF00090">
    <property type="entry name" value="TSP_1"/>
    <property type="match status" value="1"/>
</dbReference>
<dbReference type="AlphaFoldDB" id="A0AAW0TYJ0"/>
<proteinExistence type="predicted"/>
<dbReference type="SMART" id="SM00209">
    <property type="entry name" value="TSP1"/>
    <property type="match status" value="1"/>
</dbReference>
<name>A0AAW0TYJ0_SCYPA</name>
<sequence length="328" mass="36718">MFLLQCKTRKLVSGVKGRGRCLSSWLLSTENTVCAGGAMQTPAWVAASLLLLLVLAARAEAVDAEQKSEDEGQIEVAGEGKCKAGESHKQPHLSLTTRTQRAQVVFYGFVTRVYKKRGKRTYPAEFFVVNVFKGADLMASLLQVDGGYGGVYNLRDKRINVTNFGPREDCLSPLEEQRTFIILANAPGGRRLRARYDHPGGAAVQWSKENEEVVWSALGWDSWSDWSGCSASCDGGTQERRRYCLHAKGCQGYNTERRQCNFFSCNGTLDVLHLQDKRYKPTQFGWRESSTRPGSWRAVRNRPLLVHTRDIYPGGFPEEFLATHHSTT</sequence>
<evidence type="ECO:0000313" key="8">
    <source>
        <dbReference type="Proteomes" id="UP001487740"/>
    </source>
</evidence>
<dbReference type="EMBL" id="JARAKH010000021">
    <property type="protein sequence ID" value="KAK8392854.1"/>
    <property type="molecule type" value="Genomic_DNA"/>
</dbReference>
<evidence type="ECO:0000259" key="6">
    <source>
        <dbReference type="Pfam" id="PF03146"/>
    </source>
</evidence>
<keyword evidence="5" id="KW-1015">Disulfide bond</keyword>
<dbReference type="GO" id="GO:0043236">
    <property type="term" value="F:laminin binding"/>
    <property type="evidence" value="ECO:0007669"/>
    <property type="project" value="InterPro"/>
</dbReference>
<dbReference type="InterPro" id="IPR036383">
    <property type="entry name" value="TSP1_rpt_sf"/>
</dbReference>
<dbReference type="InterPro" id="IPR008993">
    <property type="entry name" value="TIMP-like_OB-fold"/>
</dbReference>
<dbReference type="InterPro" id="IPR052065">
    <property type="entry name" value="Compl_asym_regulator"/>
</dbReference>
<dbReference type="PANTHER" id="PTHR22906:SF43">
    <property type="entry name" value="PROPERDIN"/>
    <property type="match status" value="1"/>
</dbReference>
<dbReference type="SUPFAM" id="SSF82895">
    <property type="entry name" value="TSP-1 type 1 repeat"/>
    <property type="match status" value="1"/>
</dbReference>
<keyword evidence="8" id="KW-1185">Reference proteome</keyword>
<reference evidence="7 8" key="1">
    <citation type="submission" date="2023-03" db="EMBL/GenBank/DDBJ databases">
        <title>High-quality genome of Scylla paramamosain provides insights in environmental adaptation.</title>
        <authorList>
            <person name="Zhang L."/>
        </authorList>
    </citation>
    <scope>NUCLEOTIDE SEQUENCE [LARGE SCALE GENOMIC DNA]</scope>
    <source>
        <strain evidence="7">LZ_2023a</strain>
        <tissue evidence="7">Muscle</tissue>
    </source>
</reference>
<dbReference type="SUPFAM" id="SSF50242">
    <property type="entry name" value="TIMP-like"/>
    <property type="match status" value="1"/>
</dbReference>
<comment type="caution">
    <text evidence="7">The sequence shown here is derived from an EMBL/GenBank/DDBJ whole genome shotgun (WGS) entry which is preliminary data.</text>
</comment>
<gene>
    <name evidence="7" type="ORF">O3P69_013110</name>
</gene>
<evidence type="ECO:0000256" key="4">
    <source>
        <dbReference type="ARBA" id="ARBA00022737"/>
    </source>
</evidence>
<accession>A0AAW0TYJ0</accession>
<dbReference type="GO" id="GO:0005886">
    <property type="term" value="C:plasma membrane"/>
    <property type="evidence" value="ECO:0007669"/>
    <property type="project" value="GOC"/>
</dbReference>
<dbReference type="PANTHER" id="PTHR22906">
    <property type="entry name" value="PROPERDIN"/>
    <property type="match status" value="1"/>
</dbReference>
<dbReference type="Gene3D" id="2.40.50.120">
    <property type="match status" value="1"/>
</dbReference>
<dbReference type="Gene3D" id="2.20.100.10">
    <property type="entry name" value="Thrombospondin type-1 (TSP1) repeat"/>
    <property type="match status" value="1"/>
</dbReference>
<feature type="domain" description="NtA" evidence="6">
    <location>
        <begin position="94"/>
        <end position="185"/>
    </location>
</feature>
<evidence type="ECO:0000256" key="5">
    <source>
        <dbReference type="ARBA" id="ARBA00023157"/>
    </source>
</evidence>
<comment type="subcellular location">
    <subcellularLocation>
        <location evidence="1">Secreted</location>
    </subcellularLocation>
</comment>
<dbReference type="InterPro" id="IPR000884">
    <property type="entry name" value="TSP1_rpt"/>
</dbReference>